<dbReference type="OrthoDB" id="311718at2"/>
<keyword evidence="4" id="KW-1185">Reference proteome</keyword>
<keyword evidence="1 3" id="KW-0560">Oxidoreductase</keyword>
<dbReference type="SUPFAM" id="SSF51905">
    <property type="entry name" value="FAD/NAD(P)-binding domain"/>
    <property type="match status" value="1"/>
</dbReference>
<proteinExistence type="predicted"/>
<name>A0A1L9P1E9_9RHOB</name>
<evidence type="ECO:0000313" key="4">
    <source>
        <dbReference type="Proteomes" id="UP000184514"/>
    </source>
</evidence>
<dbReference type="EMBL" id="MLCB01000033">
    <property type="protein sequence ID" value="OJI95355.1"/>
    <property type="molecule type" value="Genomic_DNA"/>
</dbReference>
<comment type="caution">
    <text evidence="3">The sequence shown here is derived from an EMBL/GenBank/DDBJ whole genome shotgun (WGS) entry which is preliminary data.</text>
</comment>
<dbReference type="RefSeq" id="WP_072629131.1">
    <property type="nucleotide sequence ID" value="NZ_MLCB01000033.1"/>
</dbReference>
<dbReference type="EC" id="1.4.3.-" evidence="3"/>
<dbReference type="Proteomes" id="UP000184514">
    <property type="component" value="Unassembled WGS sequence"/>
</dbReference>
<dbReference type="GO" id="GO:0016491">
    <property type="term" value="F:oxidoreductase activity"/>
    <property type="evidence" value="ECO:0007669"/>
    <property type="project" value="UniProtKB-KW"/>
</dbReference>
<accession>A0A1L9P1E9</accession>
<dbReference type="Gene3D" id="3.30.9.10">
    <property type="entry name" value="D-Amino Acid Oxidase, subunit A, domain 2"/>
    <property type="match status" value="1"/>
</dbReference>
<dbReference type="InterPro" id="IPR006076">
    <property type="entry name" value="FAD-dep_OxRdtase"/>
</dbReference>
<protein>
    <submittedName>
        <fullName evidence="3">Gamma-glutamylputrescine oxidoreductase</fullName>
        <ecNumber evidence="3">1.4.3.-</ecNumber>
    </submittedName>
</protein>
<reference evidence="3 4" key="1">
    <citation type="submission" date="2016-10" db="EMBL/GenBank/DDBJ databases">
        <title>Genome sequence of Planktotalea frisia SH6-1.</title>
        <authorList>
            <person name="Poehlein A."/>
            <person name="Bakenhus I."/>
            <person name="Voget S."/>
            <person name="Brinkhoff T."/>
            <person name="Simon M."/>
        </authorList>
    </citation>
    <scope>NUCLEOTIDE SEQUENCE [LARGE SCALE GENOMIC DNA]</scope>
    <source>
        <strain evidence="3 4">SH6-1</strain>
    </source>
</reference>
<dbReference type="AlphaFoldDB" id="A0A1L9P1E9"/>
<evidence type="ECO:0000256" key="1">
    <source>
        <dbReference type="ARBA" id="ARBA00023002"/>
    </source>
</evidence>
<evidence type="ECO:0000313" key="3">
    <source>
        <dbReference type="EMBL" id="OJI95355.1"/>
    </source>
</evidence>
<dbReference type="InterPro" id="IPR036188">
    <property type="entry name" value="FAD/NAD-bd_sf"/>
</dbReference>
<sequence>MKVTRFPSNPGPAAWDAILPARVRFGALEADETTDWLIIGAGFAGLAAARRLSQLCPSDKITVLDALRVGEGPAGRNTGLMIDLPHDLASSDYGGDVSADKSIIARNRAAIAFAQDMVNALGVPPEAFQKVGKINGAASAKGMQHNKEYAAHLQQLGEPSQQLDAQQMQDITGSAYYRGGLFTPGTVMLQPALFVRSVARKLCSNRVKIYEQSKVLALKRSEGLWHAQSEHGSVKAPKVILAVNGHAQSFGHFKKRLVHVFTYGSMTRAFDAEKLSGKANWGLTPADPLGSTVRRISDTKGSRLIVRNRFTYEPKMAVNPSKLKRIWKTHDTSFKARFPELDGLKMEHRWGGHLCLSLNNVPAFGEVDDGLFSACCQNGLGTVQGTLGGMMAAEMAVGHCSDMLVELQALDAPKRLPPEPVATLGARARLAWGERQAGVEL</sequence>
<dbReference type="STRING" id="696762.PFRI_04460"/>
<dbReference type="PANTHER" id="PTHR13847">
    <property type="entry name" value="SARCOSINE DEHYDROGENASE-RELATED"/>
    <property type="match status" value="1"/>
</dbReference>
<feature type="domain" description="FAD dependent oxidoreductase" evidence="2">
    <location>
        <begin position="35"/>
        <end position="395"/>
    </location>
</feature>
<dbReference type="Pfam" id="PF01266">
    <property type="entry name" value="DAO"/>
    <property type="match status" value="1"/>
</dbReference>
<dbReference type="GO" id="GO:0005737">
    <property type="term" value="C:cytoplasm"/>
    <property type="evidence" value="ECO:0007669"/>
    <property type="project" value="TreeGrafter"/>
</dbReference>
<gene>
    <name evidence="3" type="primary">puuB_1</name>
    <name evidence="3" type="ORF">PFRI_04460</name>
</gene>
<dbReference type="Gene3D" id="3.50.50.60">
    <property type="entry name" value="FAD/NAD(P)-binding domain"/>
    <property type="match status" value="1"/>
</dbReference>
<organism evidence="3 4">
    <name type="scientific">Planktotalea frisia</name>
    <dbReference type="NCBI Taxonomy" id="696762"/>
    <lineage>
        <taxon>Bacteria</taxon>
        <taxon>Pseudomonadati</taxon>
        <taxon>Pseudomonadota</taxon>
        <taxon>Alphaproteobacteria</taxon>
        <taxon>Rhodobacterales</taxon>
        <taxon>Paracoccaceae</taxon>
        <taxon>Planktotalea</taxon>
    </lineage>
</organism>
<dbReference type="PANTHER" id="PTHR13847:SF281">
    <property type="entry name" value="FAD DEPENDENT OXIDOREDUCTASE DOMAIN-CONTAINING PROTEIN"/>
    <property type="match status" value="1"/>
</dbReference>
<evidence type="ECO:0000259" key="2">
    <source>
        <dbReference type="Pfam" id="PF01266"/>
    </source>
</evidence>